<keyword evidence="1" id="KW-0052">Apoplast</keyword>
<accession>A0A8I7BFS4</accession>
<dbReference type="AlphaFoldDB" id="A0A8I7BFS4"/>
<comment type="subunit">
    <text evidence="1">Homodimer.</text>
</comment>
<evidence type="ECO:0000313" key="3">
    <source>
        <dbReference type="Proteomes" id="UP000011116"/>
    </source>
</evidence>
<dbReference type="EnsemblPlants" id="HORVU.MOREX.r3.7HG0749580.1">
    <property type="protein sequence ID" value="HORVU.MOREX.r3.7HG0749580.1"/>
    <property type="gene ID" value="HORVU.MOREX.r3.7HG0749580"/>
</dbReference>
<proteinExistence type="inferred from homology"/>
<name>A0A8I7BFS4_HORVV</name>
<feature type="signal peptide" evidence="1">
    <location>
        <begin position="1"/>
        <end position="20"/>
    </location>
</feature>
<keyword evidence="3" id="KW-1185">Reference proteome</keyword>
<protein>
    <recommendedName>
        <fullName evidence="1">Dirigent protein</fullName>
    </recommendedName>
</protein>
<dbReference type="Gramene" id="HORVU.MOREX.r2.7HG0621910.1">
    <property type="protein sequence ID" value="HORVU.MOREX.r2.7HG0621910.1"/>
    <property type="gene ID" value="HORVU.MOREX.r2.7HG0621910"/>
</dbReference>
<dbReference type="GeneID" id="123412748"/>
<feature type="chain" id="PRO_5035338551" description="Dirigent protein" evidence="1">
    <location>
        <begin position="21"/>
        <end position="191"/>
    </location>
</feature>
<dbReference type="Proteomes" id="UP000011116">
    <property type="component" value="Chromosome 7H"/>
</dbReference>
<comment type="subcellular location">
    <subcellularLocation>
        <location evidence="1">Secreted</location>
        <location evidence="1">Extracellular space</location>
        <location evidence="1">Apoplast</location>
    </subcellularLocation>
</comment>
<organism evidence="2 3">
    <name type="scientific">Hordeum vulgare subsp. vulgare</name>
    <name type="common">Domesticated barley</name>
    <dbReference type="NCBI Taxonomy" id="112509"/>
    <lineage>
        <taxon>Eukaryota</taxon>
        <taxon>Viridiplantae</taxon>
        <taxon>Streptophyta</taxon>
        <taxon>Embryophyta</taxon>
        <taxon>Tracheophyta</taxon>
        <taxon>Spermatophyta</taxon>
        <taxon>Magnoliopsida</taxon>
        <taxon>Liliopsida</taxon>
        <taxon>Poales</taxon>
        <taxon>Poaceae</taxon>
        <taxon>BOP clade</taxon>
        <taxon>Pooideae</taxon>
        <taxon>Triticodae</taxon>
        <taxon>Triticeae</taxon>
        <taxon>Hordeinae</taxon>
        <taxon>Hordeum</taxon>
    </lineage>
</organism>
<dbReference type="GO" id="GO:0048046">
    <property type="term" value="C:apoplast"/>
    <property type="evidence" value="ECO:0007669"/>
    <property type="project" value="UniProtKB-SubCell"/>
</dbReference>
<sequence>MATPSAALAFFLLFLPTILAMPNATAPLQTSPCACPSETSLHFYLHQFLGLPNRPNRNEEFVVAPPNPFTPGFGTIIVHGWTLTRTTDPNGTIIARMQGTHIQAGPATGNSWHISSSIVFESGRFAESTLQVMGTLNGIINKWSIVGGTGEFTRATGIIDFKKDPASTTDDTIRELNIRIFHYADVASVAQ</sequence>
<comment type="similarity">
    <text evidence="1">Belongs to the plant dirigent protein family.</text>
</comment>
<keyword evidence="1" id="KW-0964">Secreted</keyword>
<evidence type="ECO:0000313" key="2">
    <source>
        <dbReference type="EnsemblPlants" id="HORVU.MOREX.r3.7HG0749580.1"/>
    </source>
</evidence>
<dbReference type="RefSeq" id="XP_044961618.1">
    <property type="nucleotide sequence ID" value="XM_045105683.1"/>
</dbReference>
<reference evidence="2" key="3">
    <citation type="submission" date="2022-01" db="UniProtKB">
        <authorList>
            <consortium name="EnsemblPlants"/>
        </authorList>
    </citation>
    <scope>IDENTIFICATION</scope>
    <source>
        <strain evidence="2">subsp. vulgare</strain>
    </source>
</reference>
<evidence type="ECO:0000256" key="1">
    <source>
        <dbReference type="RuleBase" id="RU363099"/>
    </source>
</evidence>
<reference evidence="2" key="2">
    <citation type="submission" date="2020-10" db="EMBL/GenBank/DDBJ databases">
        <authorList>
            <person name="Scholz U."/>
            <person name="Mascher M."/>
            <person name="Fiebig A."/>
        </authorList>
    </citation>
    <scope>NUCLEOTIDE SEQUENCE [LARGE SCALE GENOMIC DNA]</scope>
    <source>
        <strain evidence="2">cv. Morex</strain>
    </source>
</reference>
<gene>
    <name evidence="2" type="primary">LOC123412748</name>
</gene>
<dbReference type="SMR" id="A0A8I7BFS4"/>
<dbReference type="PANTHER" id="PTHR21495">
    <property type="entry name" value="NUCLEOPORIN-RELATED"/>
    <property type="match status" value="1"/>
</dbReference>
<comment type="function">
    <text evidence="1">Dirigent proteins impart stereoselectivity on the phenoxy radical-coupling reaction, yielding optically active lignans from two molecules of coniferyl alcohol in the biosynthesis of lignans, flavonolignans, and alkaloids and thus plays a central role in plant secondary metabolism.</text>
</comment>
<dbReference type="InterPro" id="IPR004265">
    <property type="entry name" value="Dirigent"/>
</dbReference>
<dbReference type="Gramene" id="HORVU.MOREX.r3.7HG0749580.1">
    <property type="protein sequence ID" value="HORVU.MOREX.r3.7HG0749580.1"/>
    <property type="gene ID" value="HORVU.MOREX.r3.7HG0749580"/>
</dbReference>
<keyword evidence="1" id="KW-0732">Signal</keyword>
<reference evidence="3" key="1">
    <citation type="journal article" date="2012" name="Nature">
        <title>A physical, genetic and functional sequence assembly of the barley genome.</title>
        <authorList>
            <consortium name="The International Barley Genome Sequencing Consortium"/>
            <person name="Mayer K.F."/>
            <person name="Waugh R."/>
            <person name="Brown J.W."/>
            <person name="Schulman A."/>
            <person name="Langridge P."/>
            <person name="Platzer M."/>
            <person name="Fincher G.B."/>
            <person name="Muehlbauer G.J."/>
            <person name="Sato K."/>
            <person name="Close T.J."/>
            <person name="Wise R.P."/>
            <person name="Stein N."/>
        </authorList>
    </citation>
    <scope>NUCLEOTIDE SEQUENCE [LARGE SCALE GENOMIC DNA]</scope>
    <source>
        <strain evidence="3">cv. Morex</strain>
    </source>
</reference>
<dbReference type="Pfam" id="PF03018">
    <property type="entry name" value="Dirigent"/>
    <property type="match status" value="1"/>
</dbReference>